<keyword evidence="4" id="KW-1185">Reference proteome</keyword>
<keyword evidence="1" id="KW-0812">Transmembrane</keyword>
<organism evidence="3 4">
    <name type="scientific">Pseudocohnilembus persalinus</name>
    <name type="common">Ciliate</name>
    <dbReference type="NCBI Taxonomy" id="266149"/>
    <lineage>
        <taxon>Eukaryota</taxon>
        <taxon>Sar</taxon>
        <taxon>Alveolata</taxon>
        <taxon>Ciliophora</taxon>
        <taxon>Intramacronucleata</taxon>
        <taxon>Oligohymenophorea</taxon>
        <taxon>Scuticociliatia</taxon>
        <taxon>Philasterida</taxon>
        <taxon>Pseudocohnilembidae</taxon>
        <taxon>Pseudocohnilembus</taxon>
    </lineage>
</organism>
<dbReference type="AlphaFoldDB" id="A0A0V0QKN7"/>
<keyword evidence="1" id="KW-1133">Transmembrane helix</keyword>
<feature type="signal peptide" evidence="2">
    <location>
        <begin position="1"/>
        <end position="22"/>
    </location>
</feature>
<sequence>MLFLGILCSFGFLFLVPNKVTSKHYLAKTSYFQSEDDEKTVYQIAQEKSTFQDFKNLIEITQTQYLILYLCIKGIGMACFIGFTGYLVENNYIYQKEHVSNSGELNSQDVLYVNQETAMYPGAIEIWKIYKVTESISAAIFFLLQVFLHKYIYFSLILLVFGLCHFVVNKLNLARPDIRQFLLHCDDRSLTEQLQVYDININSNKQSSTKDNAKLVYKDIEMQNLSNKNRLCVNE</sequence>
<comment type="caution">
    <text evidence="3">The sequence shown here is derived from an EMBL/GenBank/DDBJ whole genome shotgun (WGS) entry which is preliminary data.</text>
</comment>
<evidence type="ECO:0000256" key="1">
    <source>
        <dbReference type="SAM" id="Phobius"/>
    </source>
</evidence>
<dbReference type="Proteomes" id="UP000054937">
    <property type="component" value="Unassembled WGS sequence"/>
</dbReference>
<dbReference type="InParanoid" id="A0A0V0QKN7"/>
<dbReference type="EMBL" id="LDAU01000152">
    <property type="protein sequence ID" value="KRX02742.1"/>
    <property type="molecule type" value="Genomic_DNA"/>
</dbReference>
<reference evidence="3 4" key="1">
    <citation type="journal article" date="2015" name="Sci. Rep.">
        <title>Genome of the facultative scuticociliatosis pathogen Pseudocohnilembus persalinus provides insight into its virulence through horizontal gene transfer.</title>
        <authorList>
            <person name="Xiong J."/>
            <person name="Wang G."/>
            <person name="Cheng J."/>
            <person name="Tian M."/>
            <person name="Pan X."/>
            <person name="Warren A."/>
            <person name="Jiang C."/>
            <person name="Yuan D."/>
            <person name="Miao W."/>
        </authorList>
    </citation>
    <scope>NUCLEOTIDE SEQUENCE [LARGE SCALE GENOMIC DNA]</scope>
    <source>
        <strain evidence="3">36N120E</strain>
    </source>
</reference>
<proteinExistence type="predicted"/>
<evidence type="ECO:0000313" key="3">
    <source>
        <dbReference type="EMBL" id="KRX02742.1"/>
    </source>
</evidence>
<feature type="chain" id="PRO_5006867478" evidence="2">
    <location>
        <begin position="23"/>
        <end position="235"/>
    </location>
</feature>
<keyword evidence="2" id="KW-0732">Signal</keyword>
<protein>
    <submittedName>
        <fullName evidence="3">Uncharacterized protein</fullName>
    </submittedName>
</protein>
<accession>A0A0V0QKN7</accession>
<feature type="transmembrane region" description="Helical" evidence="1">
    <location>
        <begin position="153"/>
        <end position="173"/>
    </location>
</feature>
<name>A0A0V0QKN7_PSEPJ</name>
<evidence type="ECO:0000313" key="4">
    <source>
        <dbReference type="Proteomes" id="UP000054937"/>
    </source>
</evidence>
<evidence type="ECO:0000256" key="2">
    <source>
        <dbReference type="SAM" id="SignalP"/>
    </source>
</evidence>
<gene>
    <name evidence="3" type="ORF">PPERSA_02232</name>
</gene>
<feature type="transmembrane region" description="Helical" evidence="1">
    <location>
        <begin position="66"/>
        <end position="88"/>
    </location>
</feature>
<keyword evidence="1" id="KW-0472">Membrane</keyword>